<dbReference type="PANTHER" id="PTHR33734:SF22">
    <property type="entry name" value="MEMBRANE-BOUND LYTIC MUREIN TRANSGLYCOSYLASE D"/>
    <property type="match status" value="1"/>
</dbReference>
<dbReference type="SUPFAM" id="SSF53822">
    <property type="entry name" value="Periplasmic binding protein-like I"/>
    <property type="match status" value="1"/>
</dbReference>
<dbReference type="Proteomes" id="UP000262954">
    <property type="component" value="Unassembled WGS sequence"/>
</dbReference>
<dbReference type="Pfam" id="PF01476">
    <property type="entry name" value="LysM"/>
    <property type="match status" value="4"/>
</dbReference>
<dbReference type="SMART" id="SM00257">
    <property type="entry name" value="LysM"/>
    <property type="match status" value="4"/>
</dbReference>
<sequence length="654" mass="74765">MILKKISFLLFIFFIGYLSLHADNFPQKSIDGKGFYLYKVNRAEGFYSICKKFDVSKEEIIQFNPSAKYGLKSGQELLIPIKGVKVAIQETESPYFVHTVSAGETLYAISRMYHISTDSIVALNPGSEKGIQIGTKLKIPQINSNTSSDSSISNNTRNQYIFHTIAPKETLFSVSRKYGISVESVLKQNPGLSPSNFSIGKVIRIIPEQNNERVQKNNGPKTFLYTVKKKETLYSIAQQFDITIDDIRACNPGIGELKKNDTINIPVKESPTDISQALTHEDINQIYNDLYSIEKDGKINVAVLLPFMLSQKEDARSALYLEYYQGFLLAVDSLKKRGTSINVYAYDTEGKSSTLDNILSKPEMKSIDLIIGPADNNLIQKTAEFALKNEINMVNAFSLKNDEANHNAHVLQTNIPHSYLYAEAATELVRQFGNKQVIFLLDDNNADEKKDFINSVKAELRHKNIQFKDLHIASDPELTMLNSSLPENSDILIISNSSTKNSVGKIIAPLTKLKDDRADLSITLFGYPEWQTYTKEYLNNFHKLNTVIFTRFYTNPTDYDWKEFQKKFYFWYNKDMINANPKYGLLGFDTGMYFLSVLKQYGKNFENHLNQVESSSIQTDFKFQRINNWSGFINKSFYFVYFKPSYIIEKRVIR</sequence>
<evidence type="ECO:0000259" key="5">
    <source>
        <dbReference type="PROSITE" id="PS51782"/>
    </source>
</evidence>
<dbReference type="PANTHER" id="PTHR33734">
    <property type="entry name" value="LYSM DOMAIN-CONTAINING GPI-ANCHORED PROTEIN 2"/>
    <property type="match status" value="1"/>
</dbReference>
<keyword evidence="2" id="KW-0812">Transmembrane</keyword>
<dbReference type="InterPro" id="IPR036779">
    <property type="entry name" value="LysM_dom_sf"/>
</dbReference>
<comment type="subcellular location">
    <subcellularLocation>
        <location evidence="1">Membrane</location>
    </subcellularLocation>
</comment>
<organism evidence="6 7">
    <name type="scientific">Coprobacter fastidiosus</name>
    <dbReference type="NCBI Taxonomy" id="1099853"/>
    <lineage>
        <taxon>Bacteria</taxon>
        <taxon>Pseudomonadati</taxon>
        <taxon>Bacteroidota</taxon>
        <taxon>Bacteroidia</taxon>
        <taxon>Bacteroidales</taxon>
        <taxon>Barnesiellaceae</taxon>
        <taxon>Coprobacter</taxon>
    </lineage>
</organism>
<dbReference type="InterPro" id="IPR001828">
    <property type="entry name" value="ANF_lig-bd_rcpt"/>
</dbReference>
<dbReference type="InterPro" id="IPR028082">
    <property type="entry name" value="Peripla_BP_I"/>
</dbReference>
<evidence type="ECO:0000256" key="2">
    <source>
        <dbReference type="ARBA" id="ARBA00022692"/>
    </source>
</evidence>
<name>A0A354M3T4_9BACT</name>
<evidence type="ECO:0000256" key="3">
    <source>
        <dbReference type="ARBA" id="ARBA00022989"/>
    </source>
</evidence>
<dbReference type="CDD" id="cd00118">
    <property type="entry name" value="LysM"/>
    <property type="match status" value="4"/>
</dbReference>
<dbReference type="PROSITE" id="PS51782">
    <property type="entry name" value="LYSM"/>
    <property type="match status" value="3"/>
</dbReference>
<dbReference type="GO" id="GO:0016020">
    <property type="term" value="C:membrane"/>
    <property type="evidence" value="ECO:0007669"/>
    <property type="project" value="UniProtKB-SubCell"/>
</dbReference>
<reference evidence="6 7" key="1">
    <citation type="journal article" date="2018" name="Nat. Biotechnol.">
        <title>A standardized bacterial taxonomy based on genome phylogeny substantially revises the tree of life.</title>
        <authorList>
            <person name="Parks D.H."/>
            <person name="Chuvochina M."/>
            <person name="Waite D.W."/>
            <person name="Rinke C."/>
            <person name="Skarshewski A."/>
            <person name="Chaumeil P.A."/>
            <person name="Hugenholtz P."/>
        </authorList>
    </citation>
    <scope>NUCLEOTIDE SEQUENCE [LARGE SCALE GENOMIC DNA]</scope>
    <source>
        <strain evidence="6">UBA11482</strain>
    </source>
</reference>
<keyword evidence="3" id="KW-1133">Transmembrane helix</keyword>
<dbReference type="EMBL" id="DNWC01000121">
    <property type="protein sequence ID" value="HBJ09173.1"/>
    <property type="molecule type" value="Genomic_DNA"/>
</dbReference>
<dbReference type="RefSeq" id="WP_270214115.1">
    <property type="nucleotide sequence ID" value="NZ_CATXLH010000088.1"/>
</dbReference>
<evidence type="ECO:0000256" key="4">
    <source>
        <dbReference type="ARBA" id="ARBA00023136"/>
    </source>
</evidence>
<dbReference type="AlphaFoldDB" id="A0A354M3T4"/>
<feature type="domain" description="LysM" evidence="5">
    <location>
        <begin position="96"/>
        <end position="139"/>
    </location>
</feature>
<feature type="domain" description="LysM" evidence="5">
    <location>
        <begin position="161"/>
        <end position="205"/>
    </location>
</feature>
<evidence type="ECO:0000313" key="7">
    <source>
        <dbReference type="Proteomes" id="UP000262954"/>
    </source>
</evidence>
<comment type="caution">
    <text evidence="6">The sequence shown here is derived from an EMBL/GenBank/DDBJ whole genome shotgun (WGS) entry which is preliminary data.</text>
</comment>
<protein>
    <recommendedName>
        <fullName evidence="5">LysM domain-containing protein</fullName>
    </recommendedName>
</protein>
<feature type="domain" description="LysM" evidence="5">
    <location>
        <begin position="223"/>
        <end position="269"/>
    </location>
</feature>
<gene>
    <name evidence="6" type="ORF">DDY73_09230</name>
</gene>
<evidence type="ECO:0000313" key="6">
    <source>
        <dbReference type="EMBL" id="HBJ09173.1"/>
    </source>
</evidence>
<dbReference type="Gene3D" id="3.40.50.2300">
    <property type="match status" value="2"/>
</dbReference>
<evidence type="ECO:0000256" key="1">
    <source>
        <dbReference type="ARBA" id="ARBA00004370"/>
    </source>
</evidence>
<dbReference type="Gene3D" id="3.10.350.10">
    <property type="entry name" value="LysM domain"/>
    <property type="match status" value="4"/>
</dbReference>
<accession>A0A354M3T4</accession>
<keyword evidence="4" id="KW-0472">Membrane</keyword>
<proteinExistence type="predicted"/>
<dbReference type="SUPFAM" id="SSF54106">
    <property type="entry name" value="LysM domain"/>
    <property type="match status" value="4"/>
</dbReference>
<dbReference type="Pfam" id="PF01094">
    <property type="entry name" value="ANF_receptor"/>
    <property type="match status" value="1"/>
</dbReference>
<dbReference type="InterPro" id="IPR018392">
    <property type="entry name" value="LysM"/>
</dbReference>